<protein>
    <recommendedName>
        <fullName evidence="3">DUF4371 domain-containing protein</fullName>
    </recommendedName>
</protein>
<gene>
    <name evidence="1" type="ORF">B7P43_G05160</name>
</gene>
<accession>A0A2J7QFC2</accession>
<feature type="non-terminal residue" evidence="1">
    <location>
        <position position="1"/>
    </location>
</feature>
<dbReference type="Proteomes" id="UP000235965">
    <property type="component" value="Unassembled WGS sequence"/>
</dbReference>
<dbReference type="PANTHER" id="PTHR45913">
    <property type="entry name" value="EPM2A-INTERACTING PROTEIN 1"/>
    <property type="match status" value="1"/>
</dbReference>
<dbReference type="Gene3D" id="3.30.420.10">
    <property type="entry name" value="Ribonuclease H-like superfamily/Ribonuclease H"/>
    <property type="match status" value="1"/>
</dbReference>
<organism evidence="1 2">
    <name type="scientific">Cryptotermes secundus</name>
    <dbReference type="NCBI Taxonomy" id="105785"/>
    <lineage>
        <taxon>Eukaryota</taxon>
        <taxon>Metazoa</taxon>
        <taxon>Ecdysozoa</taxon>
        <taxon>Arthropoda</taxon>
        <taxon>Hexapoda</taxon>
        <taxon>Insecta</taxon>
        <taxon>Pterygota</taxon>
        <taxon>Neoptera</taxon>
        <taxon>Polyneoptera</taxon>
        <taxon>Dictyoptera</taxon>
        <taxon>Blattodea</taxon>
        <taxon>Blattoidea</taxon>
        <taxon>Termitoidae</taxon>
        <taxon>Kalotermitidae</taxon>
        <taxon>Cryptotermitinae</taxon>
        <taxon>Cryptotermes</taxon>
    </lineage>
</organism>
<evidence type="ECO:0008006" key="3">
    <source>
        <dbReference type="Google" id="ProtNLM"/>
    </source>
</evidence>
<dbReference type="EMBL" id="NEVH01015300">
    <property type="protein sequence ID" value="PNF27274.1"/>
    <property type="molecule type" value="Genomic_DNA"/>
</dbReference>
<keyword evidence="2" id="KW-1185">Reference proteome</keyword>
<name>A0A2J7QFC2_9NEOP</name>
<proteinExistence type="predicted"/>
<sequence length="157" mass="17802">VLGQSAASKMKDIPLSNDTVGRRISDMREDTETQVTEKIKKSKLFALQLDESTDIQNSSILLMYVRYIDHDESDMKEDILSVSKKMAPELNEVLSQSVKIINYMKFFSIRKFVSCPAAKFSSAYMIGRGGPVTWSPRSPDLTPLDYFLWGYVKNSVC</sequence>
<dbReference type="InParanoid" id="A0A2J7QFC2"/>
<dbReference type="GO" id="GO:0003676">
    <property type="term" value="F:nucleic acid binding"/>
    <property type="evidence" value="ECO:0007669"/>
    <property type="project" value="InterPro"/>
</dbReference>
<evidence type="ECO:0000313" key="2">
    <source>
        <dbReference type="Proteomes" id="UP000235965"/>
    </source>
</evidence>
<comment type="caution">
    <text evidence="1">The sequence shown here is derived from an EMBL/GenBank/DDBJ whole genome shotgun (WGS) entry which is preliminary data.</text>
</comment>
<dbReference type="PANTHER" id="PTHR45913:SF19">
    <property type="entry name" value="LOW QUALITY PROTEIN: ZINC FINGER BED DOMAIN-CONTAINING PROTEIN 5-LIKE"/>
    <property type="match status" value="1"/>
</dbReference>
<reference evidence="1 2" key="1">
    <citation type="submission" date="2017-12" db="EMBL/GenBank/DDBJ databases">
        <title>Hemimetabolous genomes reveal molecular basis of termite eusociality.</title>
        <authorList>
            <person name="Harrison M.C."/>
            <person name="Jongepier E."/>
            <person name="Robertson H.M."/>
            <person name="Arning N."/>
            <person name="Bitard-Feildel T."/>
            <person name="Chao H."/>
            <person name="Childers C.P."/>
            <person name="Dinh H."/>
            <person name="Doddapaneni H."/>
            <person name="Dugan S."/>
            <person name="Gowin J."/>
            <person name="Greiner C."/>
            <person name="Han Y."/>
            <person name="Hu H."/>
            <person name="Hughes D.S.T."/>
            <person name="Huylmans A.-K."/>
            <person name="Kemena C."/>
            <person name="Kremer L.P.M."/>
            <person name="Lee S.L."/>
            <person name="Lopez-Ezquerra A."/>
            <person name="Mallet L."/>
            <person name="Monroy-Kuhn J.M."/>
            <person name="Moser A."/>
            <person name="Murali S.C."/>
            <person name="Muzny D.M."/>
            <person name="Otani S."/>
            <person name="Piulachs M.-D."/>
            <person name="Poelchau M."/>
            <person name="Qu J."/>
            <person name="Schaub F."/>
            <person name="Wada-Katsumata A."/>
            <person name="Worley K.C."/>
            <person name="Xie Q."/>
            <person name="Ylla G."/>
            <person name="Poulsen M."/>
            <person name="Gibbs R.A."/>
            <person name="Schal C."/>
            <person name="Richards S."/>
            <person name="Belles X."/>
            <person name="Korb J."/>
            <person name="Bornberg-Bauer E."/>
        </authorList>
    </citation>
    <scope>NUCLEOTIDE SEQUENCE [LARGE SCALE GENOMIC DNA]</scope>
    <source>
        <tissue evidence="1">Whole body</tissue>
    </source>
</reference>
<evidence type="ECO:0000313" key="1">
    <source>
        <dbReference type="EMBL" id="PNF27274.1"/>
    </source>
</evidence>
<dbReference type="InterPro" id="IPR036397">
    <property type="entry name" value="RNaseH_sf"/>
</dbReference>
<dbReference type="STRING" id="105785.A0A2J7QFC2"/>
<dbReference type="AlphaFoldDB" id="A0A2J7QFC2"/>